<gene>
    <name evidence="2" type="ORF">C5C40_03830</name>
</gene>
<keyword evidence="3" id="KW-1185">Reference proteome</keyword>
<evidence type="ECO:0008006" key="4">
    <source>
        <dbReference type="Google" id="ProtNLM"/>
    </source>
</evidence>
<dbReference type="InterPro" id="IPR044925">
    <property type="entry name" value="His-Me_finger_sf"/>
</dbReference>
<sequence length="164" mass="18859">MLTLTGSDRERFWSHMIKGPEPDDCWLWVGAIADDGYGRFWTRHRGRQQVLRPQRVAYALITGRELTEDVMLLHWCDVPLCVHADADPAISHVREGTNRDNMLDRSHRGRYAGPSTTLSQRGIARQQRAQRSRDLRTVLLEHGWNRERMAAAAADIDDDQPALF</sequence>
<accession>A0ABX5AFL5</accession>
<feature type="region of interest" description="Disordered" evidence="1">
    <location>
        <begin position="98"/>
        <end position="130"/>
    </location>
</feature>
<evidence type="ECO:0000256" key="1">
    <source>
        <dbReference type="SAM" id="MobiDB-lite"/>
    </source>
</evidence>
<comment type="caution">
    <text evidence="2">The sequence shown here is derived from an EMBL/GenBank/DDBJ whole genome shotgun (WGS) entry which is preliminary data.</text>
</comment>
<dbReference type="EMBL" id="PSVT01000004">
    <property type="protein sequence ID" value="PPH79077.1"/>
    <property type="molecule type" value="Genomic_DNA"/>
</dbReference>
<feature type="compositionally biased region" description="Low complexity" evidence="1">
    <location>
        <begin position="119"/>
        <end position="129"/>
    </location>
</feature>
<reference evidence="2 3" key="1">
    <citation type="submission" date="2018-02" db="EMBL/GenBank/DDBJ databases">
        <title>Bacteriophage NCPPB3778 and a type I-E CRISPR drive the evolution of the US Biological Select Agent, Rathayibacter toxicus.</title>
        <authorList>
            <person name="Davis E.W.II."/>
            <person name="Tabima J.F."/>
            <person name="Weisberg A.J."/>
            <person name="Lopes L.D."/>
            <person name="Wiseman M.S."/>
            <person name="Wiseman M.S."/>
            <person name="Pupko T."/>
            <person name="Belcher M.S."/>
            <person name="Sechler A.J."/>
            <person name="Tancos M.A."/>
            <person name="Schroeder B.K."/>
            <person name="Murray T.D."/>
            <person name="Luster D.G."/>
            <person name="Schneider W.L."/>
            <person name="Rogers E."/>
            <person name="Andreote F.D."/>
            <person name="Grunwald N.J."/>
            <person name="Putnam M.L."/>
            <person name="Chang J.H."/>
        </authorList>
    </citation>
    <scope>NUCLEOTIDE SEQUENCE [LARGE SCALE GENOMIC DNA]</scope>
    <source>
        <strain evidence="2 3">AY1D6</strain>
    </source>
</reference>
<dbReference type="SUPFAM" id="SSF54060">
    <property type="entry name" value="His-Me finger endonucleases"/>
    <property type="match status" value="1"/>
</dbReference>
<protein>
    <recommendedName>
        <fullName evidence="4">HNH nuclease domain-containing protein</fullName>
    </recommendedName>
</protein>
<proteinExistence type="predicted"/>
<dbReference type="Proteomes" id="UP000239698">
    <property type="component" value="Unassembled WGS sequence"/>
</dbReference>
<name>A0ABX5AFL5_RATRA</name>
<organism evidence="2 3">
    <name type="scientific">Rathayibacter rathayi</name>
    <name type="common">Corynebacterium rathayi</name>
    <dbReference type="NCBI Taxonomy" id="33887"/>
    <lineage>
        <taxon>Bacteria</taxon>
        <taxon>Bacillati</taxon>
        <taxon>Actinomycetota</taxon>
        <taxon>Actinomycetes</taxon>
        <taxon>Micrococcales</taxon>
        <taxon>Microbacteriaceae</taxon>
        <taxon>Rathayibacter</taxon>
    </lineage>
</organism>
<evidence type="ECO:0000313" key="3">
    <source>
        <dbReference type="Proteomes" id="UP000239698"/>
    </source>
</evidence>
<evidence type="ECO:0000313" key="2">
    <source>
        <dbReference type="EMBL" id="PPH79077.1"/>
    </source>
</evidence>